<dbReference type="InterPro" id="IPR010069">
    <property type="entry name" value="CdiA_FHA1_rpt"/>
</dbReference>
<evidence type="ECO:0000313" key="4">
    <source>
        <dbReference type="EMBL" id="OUI88129.1"/>
    </source>
</evidence>
<feature type="chain" id="PRO_5012309957" description="Filamentous haemagglutinin FhaB/tRNA nuclease CdiA-like TPS domain-containing protein" evidence="2">
    <location>
        <begin position="32"/>
        <end position="2600"/>
    </location>
</feature>
<evidence type="ECO:0000313" key="5">
    <source>
        <dbReference type="Proteomes" id="UP000194641"/>
    </source>
</evidence>
<feature type="non-terminal residue" evidence="4">
    <location>
        <position position="2600"/>
    </location>
</feature>
<dbReference type="RefSeq" id="WP_179194159.1">
    <property type="nucleotide sequence ID" value="NZ_JOPA01000123.1"/>
</dbReference>
<dbReference type="SUPFAM" id="SSF51126">
    <property type="entry name" value="Pectin lyase-like"/>
    <property type="match status" value="1"/>
</dbReference>
<dbReference type="InterPro" id="IPR008638">
    <property type="entry name" value="FhaB/CdiA-like_TPS"/>
</dbReference>
<proteinExistence type="predicted"/>
<dbReference type="Proteomes" id="UP000194641">
    <property type="component" value="Unassembled WGS sequence"/>
</dbReference>
<accession>A0A252AEW5</accession>
<dbReference type="Pfam" id="PF05594">
    <property type="entry name" value="Fil_haemagg"/>
    <property type="match status" value="13"/>
</dbReference>
<sequence>MVLQSLKRLFRQGVATTTSLSLAFAPAIANAQQAAPSIVIDNRTNPSAPSPSLDRTANGVQQLNIATPNGAGLSHNMFTQYGVEQKGLILNNATKAIQTQLGGYVYGNANLQGKAAHVILNEVTGTQASQMLGYTEVAGQKANVVVANPNGITCNGCGFINTDRVSLATGHPEIDASGKLSALTVSDGLIAFEGKGGDFTAVPVLDILSRRVMLDAKVTARTARLVAGRSRFDYETGTVHALKSDGSKTPEFAIDSTALGGMYAGQISMIVNEAGAGVRVNGTMAANAGDMTLTADGRLVLNGTMAASGSVGVQAAGIDNIGTLQSGAETRLTSSADIQNKGSVSAGQGLTVSGASLTNSGALTAAGKEGASFVVAGDVRNSGKVGAAQGPLSLHASSLTTDAGSTIASAGDMTVKIEKSASNSGQISTSSGYLSLTAGALANHGPGFIGAGGDLSVSVGEYQGEAGSALKAETALILISTGAVQNSGLISTNTALTVRAASLVNNGTLYGATSTTVQADQGVTNTAGQIGSGSGLLSVTAADLDNGSGKIIAQSGAIGLSARRVDNRAGVIQGQGDVVLSARTLDNRQAGSIQSLGGSLALGDGAGPMQDLLNQGGVLGAAQTLSLNTDAYESDASSQLTSTGILTLVMAGTLDNGGTLSGDKGFDLTVGGFRNEASGILAAKSGDGTLRVTGSDRVVNAGALETLTSGSLLSVESGGDFTNTGRVIGSGAVSVRSQGVVSNTGQMSALGGDLSLRAASFDNEATFAAAGNLSAGVAHDLTNTGAIYGVGSVVLGAGGVLKNAAVPGAQAGTTGSIDAKSGTVLITAQTLENSGGGAIVAASGGLGLSAEDVTNSASVLQGQTGVLIKADRLTNTDQGEILAQAGALGVQGFSASDAQTILNTGILQAQTGLGLQAGALTNRAGTILSVAGPVALDLTGALENEGGIIQSASDMTVRAGSYTSDVTSVINAANTLDAAFDGAVDDVGHIVAGKGLSLSAGSLTTHGANKEDDIAVIGSTSGNVTITTQALQNAGSLLAEGAGATLSVAVTGDMTSSGTVIVRRGSADLTVGTLENTGLIEAADTASIKATQSLSNTGTLFAGTDLTAQSKGAFSNAGGQIGGATVSLNSVGVFDNTGGKVASQTGDLTLGAASVQNMSGVLQGQSNVALTADGLDNRKGMVQAVTGALSVASADGVPGAILNTNGVLQAERTVSLAFSQLENTGGSLLALGQGMTLAGTTSSDITNTGGQIASNGDLRLTGRQYDGQGLSSVLKAVGALSVTLSDALHNGGKFVSGGAMTVTAGSVANDNEAVLGTADGALALALTGTNGLSNAGTIQSKGAGQTVSITAASLTNASTGSVLSNGAQNLILTGALENAGKLVSFNSPLSIQAGSLINSYQIEAGGDLTLKSTGTLTNTGLLYGLIGAAISAATVENTGGQAGVQSGVLSVTADQIQNGQAGRLVASAGQVALTAQDIANDNGLIEAAGDVTLLTSSLNNTAGKVISDHGALMLEHTADGVGAGKVINTSGALQAGTDLTVYAATVENRSGTILTQGGNLTVMGGADGTGLHSVVDDAGTLQAAQDLTLTTDSLTGASSLSAGRDLAFTTAQGQSAPMLFSAGRNASVQFGGTYEIQAGSGVIAGGDASIRASNLTNAGALIAGGNLTVQAPGAIINTGLMEGTTGLALAVDGALTNTQGAILSDAGSISIGGLSGQYAGDVLNQSGEIMAGSATGDVTIHAASLTNNIINNGITVDQTATEIYYSQTYDQGLTGSLPTPANLGDSGKYYYGQKVLQIFTPTGLLGTDGQAGSGYFLAALYGGGASSKVVVTGSGAKVTVNGAPALLDAGRTLNIDLLGNLTNTGSHIAAGGDMSLSGNTLDNEGYATSVVFQFSCYNGNSCRYYQPPAGVPAPNPEPQGLAWDIGKQGGWPWPSHLWGSSSYSVVASSIIAGNTLTAVFKDKIDNTTIVEHATAAQLAAAAQYTGTVPGSVTPSGQAAAVNGGSLTLPTAGQFADASVQTGAGTGAASGVSGNGLSGGAGTGVASASGAGGSSTVLPSFGGVLTPEGHESGTTAAQHLSLPGFTGTTDPSTAQLIASVPAGKALYVPSSNSDAHYLIETNPAYTSLTAFHGSEYLLDRLGDQPQDYTFLGDSAFEQQYVQQQILTATGQTFLGGTYNTASSQMQALLDNAANESSQLGLTLGQGLSSAQQAALSSDIVWYQNEVVDGKTVLVPKLYLAPGHEALTDTTISGRNVSLTAGSISNSGTISAQDSLSLKTTTGDITNTGTLSGGTVSLTAQDGSIINSDTLNTYLVQGGNQQQIASFGTIMAKSAVSLSAGNNITFNGGAVTTGGDLSLLAGEGITLGTTTVRQAASVSGKGLSESGSAVQNYGTTLNVGGDALLEALGGDLKSAGASIVSNGSTSLYAAKTLDLGSVTNSQSHAVSGEKSGFLTHSRFSDSQSSSTEQGTTVAAGGSLNVISGGDMSVKGAIGAAGDVTLLSGGTFTESATHSTSSAEASHHVAGFHMSTQGASGTVGYGSRTDEQSVQTSTYTPSVIGSTNGSVKIGANGPVTIDGSVLAAAQDIGISGSSVAFTTEQNS</sequence>
<evidence type="ECO:0000256" key="1">
    <source>
        <dbReference type="SAM" id="MobiDB-lite"/>
    </source>
</evidence>
<dbReference type="NCBIfam" id="TIGR01901">
    <property type="entry name" value="adhes_NPXG"/>
    <property type="match status" value="1"/>
</dbReference>
<gene>
    <name evidence="4" type="ORF">HK17_02760</name>
</gene>
<dbReference type="Gene3D" id="2.160.20.10">
    <property type="entry name" value="Single-stranded right-handed beta-helix, Pectin lyase-like"/>
    <property type="match status" value="1"/>
</dbReference>
<dbReference type="InterPro" id="IPR025157">
    <property type="entry name" value="Hemagglutinin_rpt"/>
</dbReference>
<dbReference type="NCBIfam" id="TIGR01731">
    <property type="entry name" value="fil_hemag_20aa"/>
    <property type="match status" value="29"/>
</dbReference>
<feature type="domain" description="Filamentous haemagglutinin FhaB/tRNA nuclease CdiA-like TPS" evidence="3">
    <location>
        <begin position="57"/>
        <end position="177"/>
    </location>
</feature>
<organism evidence="4 5">
    <name type="scientific">Acetobacter indonesiensis</name>
    <dbReference type="NCBI Taxonomy" id="104101"/>
    <lineage>
        <taxon>Bacteria</taxon>
        <taxon>Pseudomonadati</taxon>
        <taxon>Pseudomonadota</taxon>
        <taxon>Alphaproteobacteria</taxon>
        <taxon>Acetobacterales</taxon>
        <taxon>Acetobacteraceae</taxon>
        <taxon>Acetobacter</taxon>
    </lineage>
</organism>
<name>A0A252AEW5_9PROT</name>
<dbReference type="SMART" id="SM00912">
    <property type="entry name" value="Haemagg_act"/>
    <property type="match status" value="1"/>
</dbReference>
<evidence type="ECO:0000256" key="2">
    <source>
        <dbReference type="SAM" id="SignalP"/>
    </source>
</evidence>
<feature type="region of interest" description="Disordered" evidence="1">
    <location>
        <begin position="2060"/>
        <end position="2084"/>
    </location>
</feature>
<dbReference type="InterPro" id="IPR008619">
    <property type="entry name" value="Filamentous_hemagglutn_rpt"/>
</dbReference>
<feature type="region of interest" description="Disordered" evidence="1">
    <location>
        <begin position="2533"/>
        <end position="2560"/>
    </location>
</feature>
<feature type="signal peptide" evidence="2">
    <location>
        <begin position="1"/>
        <end position="31"/>
    </location>
</feature>
<dbReference type="EMBL" id="JOPA01000123">
    <property type="protein sequence ID" value="OUI88129.1"/>
    <property type="molecule type" value="Genomic_DNA"/>
</dbReference>
<comment type="caution">
    <text evidence="4">The sequence shown here is derived from an EMBL/GenBank/DDBJ whole genome shotgun (WGS) entry which is preliminary data.</text>
</comment>
<protein>
    <recommendedName>
        <fullName evidence="3">Filamentous haemagglutinin FhaB/tRNA nuclease CdiA-like TPS domain-containing protein</fullName>
    </recommendedName>
</protein>
<dbReference type="InterPro" id="IPR012334">
    <property type="entry name" value="Pectin_lyas_fold"/>
</dbReference>
<reference evidence="5" key="1">
    <citation type="submission" date="2014-06" db="EMBL/GenBank/DDBJ databases">
        <authorList>
            <person name="Winans N.J."/>
            <person name="Newell P.D."/>
            <person name="Douglas A.E."/>
        </authorList>
    </citation>
    <scope>NUCLEOTIDE SEQUENCE [LARGE SCALE GENOMIC DNA]</scope>
</reference>
<dbReference type="Pfam" id="PF05860">
    <property type="entry name" value="TPS"/>
    <property type="match status" value="1"/>
</dbReference>
<evidence type="ECO:0000259" key="3">
    <source>
        <dbReference type="SMART" id="SM00912"/>
    </source>
</evidence>
<keyword evidence="2" id="KW-0732">Signal</keyword>
<feature type="compositionally biased region" description="Polar residues" evidence="1">
    <location>
        <begin position="2545"/>
        <end position="2560"/>
    </location>
</feature>
<dbReference type="GO" id="GO:0003824">
    <property type="term" value="F:catalytic activity"/>
    <property type="evidence" value="ECO:0007669"/>
    <property type="project" value="UniProtKB-ARBA"/>
</dbReference>
<dbReference type="InterPro" id="IPR011050">
    <property type="entry name" value="Pectin_lyase_fold/virulence"/>
</dbReference>
<dbReference type="Pfam" id="PF13332">
    <property type="entry name" value="Fil_haemagg_2"/>
    <property type="match status" value="1"/>
</dbReference>